<name>A0A2H0THT3_9BACT</name>
<dbReference type="InterPro" id="IPR001173">
    <property type="entry name" value="Glyco_trans_2-like"/>
</dbReference>
<dbReference type="Proteomes" id="UP000229383">
    <property type="component" value="Unassembled WGS sequence"/>
</dbReference>
<feature type="transmembrane region" description="Helical" evidence="1">
    <location>
        <begin position="389"/>
        <end position="410"/>
    </location>
</feature>
<keyword evidence="1" id="KW-1133">Transmembrane helix</keyword>
<evidence type="ECO:0000259" key="2">
    <source>
        <dbReference type="Pfam" id="PF13632"/>
    </source>
</evidence>
<dbReference type="Pfam" id="PF13632">
    <property type="entry name" value="Glyco_trans_2_3"/>
    <property type="match status" value="1"/>
</dbReference>
<proteinExistence type="predicted"/>
<evidence type="ECO:0000313" key="3">
    <source>
        <dbReference type="EMBL" id="PIR70534.1"/>
    </source>
</evidence>
<reference evidence="4" key="1">
    <citation type="submission" date="2017-09" db="EMBL/GenBank/DDBJ databases">
        <title>Depth-based differentiation of microbial function through sediment-hosted aquifers and enrichment of novel symbionts in the deep terrestrial subsurface.</title>
        <authorList>
            <person name="Probst A.J."/>
            <person name="Ladd B."/>
            <person name="Jarett J.K."/>
            <person name="Geller-Mcgrath D.E."/>
            <person name="Sieber C.M.K."/>
            <person name="Emerson J.B."/>
            <person name="Anantharaman K."/>
            <person name="Thomas B.C."/>
            <person name="Malmstrom R."/>
            <person name="Stieglmeier M."/>
            <person name="Klingl A."/>
            <person name="Woyke T."/>
            <person name="Ryan C.M."/>
            <person name="Banfield J.F."/>
        </authorList>
    </citation>
    <scope>NUCLEOTIDE SEQUENCE [LARGE SCALE GENOMIC DNA]</scope>
</reference>
<feature type="domain" description="Glycosyltransferase 2-like" evidence="2">
    <location>
        <begin position="213"/>
        <end position="410"/>
    </location>
</feature>
<protein>
    <recommendedName>
        <fullName evidence="2">Glycosyltransferase 2-like domain-containing protein</fullName>
    </recommendedName>
</protein>
<dbReference type="EMBL" id="PFCN01000013">
    <property type="protein sequence ID" value="PIR70534.1"/>
    <property type="molecule type" value="Genomic_DNA"/>
</dbReference>
<dbReference type="SUPFAM" id="SSF53448">
    <property type="entry name" value="Nucleotide-diphospho-sugar transferases"/>
    <property type="match status" value="1"/>
</dbReference>
<organism evidence="3 4">
    <name type="scientific">Candidatus Niyogibacteria bacterium CG10_big_fil_rev_8_21_14_0_10_42_19</name>
    <dbReference type="NCBI Taxonomy" id="1974725"/>
    <lineage>
        <taxon>Bacteria</taxon>
        <taxon>Candidatus Niyogiibacteriota</taxon>
    </lineage>
</organism>
<keyword evidence="1" id="KW-0472">Membrane</keyword>
<comment type="caution">
    <text evidence="3">The sequence shown here is derived from an EMBL/GenBank/DDBJ whole genome shotgun (WGS) entry which is preliminary data.</text>
</comment>
<dbReference type="InterPro" id="IPR029044">
    <property type="entry name" value="Nucleotide-diphossugar_trans"/>
</dbReference>
<keyword evidence="1" id="KW-0812">Transmembrane</keyword>
<evidence type="ECO:0000256" key="1">
    <source>
        <dbReference type="SAM" id="Phobius"/>
    </source>
</evidence>
<dbReference type="Gene3D" id="3.90.550.10">
    <property type="entry name" value="Spore Coat Polysaccharide Biosynthesis Protein SpsA, Chain A"/>
    <property type="match status" value="1"/>
</dbReference>
<dbReference type="PANTHER" id="PTHR36851:SF1">
    <property type="entry name" value="GLYCO_TRANS_2-LIKE DOMAIN-CONTAINING PROTEIN"/>
    <property type="match status" value="1"/>
</dbReference>
<dbReference type="PANTHER" id="PTHR36851">
    <property type="entry name" value="UNNAMED PRODUCT"/>
    <property type="match status" value="1"/>
</dbReference>
<feature type="transmembrane region" description="Helical" evidence="1">
    <location>
        <begin position="462"/>
        <end position="482"/>
    </location>
</feature>
<gene>
    <name evidence="3" type="ORF">COU46_00975</name>
</gene>
<sequence length="520" mass="61078">MIPDYLHVGSHLDLEGRDRWIYRSFEMLPGILTWSTLLGVIFFSYAWPVGVAIFIILFDLYWLIKTFYFSLHLRANWKHLLKNINTDWEERMKNLKWDHLWQLVILPVYKEPTDLLSETFEAMLLTKWPKEKMIIVLAMEERAGEDARRVSEEIRKRYEKKFGKFLITFHPDGLEGEIPGKGSNVTWAARRVKEEIIDRDLIFYENILTSSFDIDTQVYPQYFLCLAYHFLTAEKPHRSSYQPIPIYNNNIWRAPALSRVVATSGTFWQMMQQERPERLTTFSSHSMSFKMLVEVGFWQRNIVSEDSRIFWNALLFYNSDYKVIPLSYPVFLDANIGKNSFHTAKQVYKQQRRWTWGVENIPYLLFGLYKNKNFPLKKKISYIAFQIEGFWSLATNPILIFILGWLPLFLGGEQFNTMLLSYNLPRITRTLMTIAMLGLIWSAIISSSLLPPRPQDKKCYKWVGMILQWILIPVTIIFFGSIPGVDAQTRLMLGKPLGFWVTPKGRQINSKLKNSPPEAA</sequence>
<accession>A0A2H0THT3</accession>
<feature type="transmembrane region" description="Helical" evidence="1">
    <location>
        <begin position="430"/>
        <end position="450"/>
    </location>
</feature>
<dbReference type="AlphaFoldDB" id="A0A2H0THT3"/>
<evidence type="ECO:0000313" key="4">
    <source>
        <dbReference type="Proteomes" id="UP000229383"/>
    </source>
</evidence>